<feature type="compositionally biased region" description="Polar residues" evidence="1">
    <location>
        <begin position="187"/>
        <end position="203"/>
    </location>
</feature>
<feature type="region of interest" description="Disordered" evidence="1">
    <location>
        <begin position="1"/>
        <end position="248"/>
    </location>
</feature>
<evidence type="ECO:0000313" key="2">
    <source>
        <dbReference type="EMBL" id="SFQ82318.1"/>
    </source>
</evidence>
<feature type="compositionally biased region" description="Low complexity" evidence="1">
    <location>
        <begin position="224"/>
        <end position="239"/>
    </location>
</feature>
<protein>
    <submittedName>
        <fullName evidence="2">Uncharacterized protein</fullName>
    </submittedName>
</protein>
<gene>
    <name evidence="2" type="ORF">SAMN05421854_1385</name>
</gene>
<proteinExistence type="predicted"/>
<sequence>MRRPGLPSSACDGGAGRWNSVGSAGSGRHEAGKTDPARLACDGDAGRRSSVGSAGDRRRGTTESCPQRRQRWAARDVRVLDRSAGVHGVGGTGTTELGSWQQRARWLGRGDDNPARSTGDGISAPARASSPRSVPREPGLLLDPRRVRGSGQGERGASVGFAVHPAAGWRAPGNRAGPWAAKRVPEQESSGTLLCRTVQSNLGLNPDPDQPQPGCWATSGPSLSASRSRTWTSRRTGPTPAVAGRPSW</sequence>
<feature type="compositionally biased region" description="Low complexity" evidence="1">
    <location>
        <begin position="123"/>
        <end position="133"/>
    </location>
</feature>
<accession>A0A1I6BMZ8</accession>
<dbReference type="AlphaFoldDB" id="A0A1I6BMZ8"/>
<feature type="compositionally biased region" description="Basic and acidic residues" evidence="1">
    <location>
        <begin position="27"/>
        <end position="36"/>
    </location>
</feature>
<organism evidence="2 3">
    <name type="scientific">Amycolatopsis rubida</name>
    <dbReference type="NCBI Taxonomy" id="112413"/>
    <lineage>
        <taxon>Bacteria</taxon>
        <taxon>Bacillati</taxon>
        <taxon>Actinomycetota</taxon>
        <taxon>Actinomycetes</taxon>
        <taxon>Pseudonocardiales</taxon>
        <taxon>Pseudonocardiaceae</taxon>
        <taxon>Amycolatopsis</taxon>
    </lineage>
</organism>
<reference evidence="2 3" key="1">
    <citation type="submission" date="2016-10" db="EMBL/GenBank/DDBJ databases">
        <authorList>
            <person name="de Groot N.N."/>
        </authorList>
    </citation>
    <scope>NUCLEOTIDE SEQUENCE [LARGE SCALE GENOMIC DNA]</scope>
    <source>
        <strain evidence="2 3">DSM 44637</strain>
    </source>
</reference>
<dbReference type="EMBL" id="FOWC01000038">
    <property type="protein sequence ID" value="SFQ82318.1"/>
    <property type="molecule type" value="Genomic_DNA"/>
</dbReference>
<evidence type="ECO:0000313" key="3">
    <source>
        <dbReference type="Proteomes" id="UP000199137"/>
    </source>
</evidence>
<dbReference type="Proteomes" id="UP000199137">
    <property type="component" value="Unassembled WGS sequence"/>
</dbReference>
<name>A0A1I6BMZ8_9PSEU</name>
<evidence type="ECO:0000256" key="1">
    <source>
        <dbReference type="SAM" id="MobiDB-lite"/>
    </source>
</evidence>